<feature type="region of interest" description="Disordered" evidence="2">
    <location>
        <begin position="53"/>
        <end position="83"/>
    </location>
</feature>
<feature type="coiled-coil region" evidence="1">
    <location>
        <begin position="221"/>
        <end position="301"/>
    </location>
</feature>
<reference evidence="3" key="1">
    <citation type="submission" date="2021-01" db="EMBL/GenBank/DDBJ databases">
        <authorList>
            <person name="Corre E."/>
            <person name="Pelletier E."/>
            <person name="Niang G."/>
            <person name="Scheremetjew M."/>
            <person name="Finn R."/>
            <person name="Kale V."/>
            <person name="Holt S."/>
            <person name="Cochrane G."/>
            <person name="Meng A."/>
            <person name="Brown T."/>
            <person name="Cohen L."/>
        </authorList>
    </citation>
    <scope>NUCLEOTIDE SEQUENCE</scope>
    <source>
        <strain evidence="3">CCMP1897</strain>
    </source>
</reference>
<dbReference type="EMBL" id="HBIS01003449">
    <property type="protein sequence ID" value="CAE0609285.1"/>
    <property type="molecule type" value="Transcribed_RNA"/>
</dbReference>
<organism evidence="3">
    <name type="scientific">Picocystis salinarum</name>
    <dbReference type="NCBI Taxonomy" id="88271"/>
    <lineage>
        <taxon>Eukaryota</taxon>
        <taxon>Viridiplantae</taxon>
        <taxon>Chlorophyta</taxon>
        <taxon>Picocystophyceae</taxon>
        <taxon>Picocystales</taxon>
        <taxon>Picocystaceae</taxon>
        <taxon>Picocystis</taxon>
    </lineage>
</organism>
<feature type="compositionally biased region" description="Basic and acidic residues" evidence="2">
    <location>
        <begin position="53"/>
        <end position="72"/>
    </location>
</feature>
<feature type="coiled-coil region" evidence="1">
    <location>
        <begin position="351"/>
        <end position="473"/>
    </location>
</feature>
<name>A0A7S3XET5_9CHLO</name>
<keyword evidence="1" id="KW-0175">Coiled coil</keyword>
<proteinExistence type="predicted"/>
<feature type="coiled-coil region" evidence="1">
    <location>
        <begin position="126"/>
        <end position="174"/>
    </location>
</feature>
<evidence type="ECO:0000313" key="3">
    <source>
        <dbReference type="EMBL" id="CAE0609285.1"/>
    </source>
</evidence>
<gene>
    <name evidence="3" type="ORF">PSAL00342_LOCUS3104</name>
</gene>
<dbReference type="AlphaFoldDB" id="A0A7S3XET5"/>
<evidence type="ECO:0000256" key="1">
    <source>
        <dbReference type="SAM" id="Coils"/>
    </source>
</evidence>
<accession>A0A7S3XET5</accession>
<protein>
    <submittedName>
        <fullName evidence="3">Uncharacterized protein</fullName>
    </submittedName>
</protein>
<sequence>MGFELVQVEIAQKQIQDMVDAHREEAPRQTEFETWNQEYEHVFVPFSPLQVRNKEVSTKDETEGKRSEDSGQEHASVGENGVEGVQTDHPSLLHRLLVKQIHNLHTENDQLKIEQEIHSSELNTMRADLEAESTQAVDRLEVAKARLRKKTHEVEEKAKEIRGLESTIAQLNAVLSRKDQDLSSYQTLLQKCEGRLEEVRTASDRCKKKLEDQIVVALRKVADTRSSMAEVKEELSESRRKVNILEASKKAEVEELSVQVQKLKSQKGKLQGLLVRKTAEHEKLEAELRAMGEELKQTQKIVEESRAADAESQMEFENLLGQVRILECEVRDLFASQNEQKTLAEAASKDKSKVLRALQLLQKQFEQLKLELAQERISNARESSRVAELEQSNLALTERCEQAEQSTGKLQGEIQEFKHAKTELEGVNDYLRTRLEKLEKQPNALYEELQAMIKMAEQNAEELETLLQQERRDNARVEPIVEQPSPPRRRHITWKRVVILPLAYAIMALSRTIAHQRRRKNIFELERKKLLSRKYTFSN</sequence>
<evidence type="ECO:0000256" key="2">
    <source>
        <dbReference type="SAM" id="MobiDB-lite"/>
    </source>
</evidence>